<keyword evidence="7" id="KW-0812">Transmembrane</keyword>
<keyword evidence="7" id="KW-1133">Transmembrane helix</keyword>
<proteinExistence type="predicted"/>
<evidence type="ECO:0000256" key="1">
    <source>
        <dbReference type="ARBA" id="ARBA00004123"/>
    </source>
</evidence>
<dbReference type="AlphaFoldDB" id="A0A803MBL0"/>
<keyword evidence="6" id="KW-0539">Nucleus</keyword>
<evidence type="ECO:0000256" key="6">
    <source>
        <dbReference type="ARBA" id="ARBA00023242"/>
    </source>
</evidence>
<reference evidence="10" key="2">
    <citation type="submission" date="2021-03" db="UniProtKB">
        <authorList>
            <consortium name="EnsemblPlants"/>
        </authorList>
    </citation>
    <scope>IDENTIFICATION</scope>
</reference>
<keyword evidence="11" id="KW-1185">Reference proteome</keyword>
<name>A0A803MBL0_CHEQI</name>
<keyword evidence="7" id="KW-0472">Membrane</keyword>
<evidence type="ECO:0000313" key="10">
    <source>
        <dbReference type="EnsemblPlants" id="AUR62026477-RA:cds"/>
    </source>
</evidence>
<evidence type="ECO:0008006" key="12">
    <source>
        <dbReference type="Google" id="ProtNLM"/>
    </source>
</evidence>
<dbReference type="SUPFAM" id="SSF53098">
    <property type="entry name" value="Ribonuclease H-like"/>
    <property type="match status" value="1"/>
</dbReference>
<evidence type="ECO:0000256" key="7">
    <source>
        <dbReference type="SAM" id="Phobius"/>
    </source>
</evidence>
<dbReference type="EnsemblPlants" id="AUR62026477-RA">
    <property type="protein sequence ID" value="AUR62026477-RA:cds"/>
    <property type="gene ID" value="AUR62026477"/>
</dbReference>
<dbReference type="PANTHER" id="PTHR46481:SF10">
    <property type="entry name" value="ZINC FINGER BED DOMAIN-CONTAINING PROTEIN 39"/>
    <property type="match status" value="1"/>
</dbReference>
<dbReference type="OMA" id="FIDHEWI"/>
<evidence type="ECO:0000256" key="3">
    <source>
        <dbReference type="ARBA" id="ARBA00022771"/>
    </source>
</evidence>
<dbReference type="GO" id="GO:0003677">
    <property type="term" value="F:DNA binding"/>
    <property type="evidence" value="ECO:0007669"/>
    <property type="project" value="UniProtKB-KW"/>
</dbReference>
<keyword evidence="2" id="KW-0479">Metal-binding</keyword>
<sequence length="642" mass="74079">MSERNFCTRNINRTAALAELEPYRVDGSRAFWQHGTSHLKRHLERCANRPLGLTFEEDSDEENFVFDMNELRKEILNFIVEGGHSFTMVEEQGFRRMMKRATPKFKPFGRATTKRDLLKAYVLERDKLKDFLSNVSGRICLTTDNWKSNHTRQHFICVTSHFVDDSWKLRKKILRFRALAPPYDGISIANEICMFLCQWKLDDRILSITVDNATYNDAMISCLKRRLVPRGGLSCGETLFHVRCCAHIINLIVQKGLTCISGILDKIRSFIKLIIKSSHRSEEFYDCAEKIFHLDVKRKLNLDMHVRWNSTYKILGTSLYFKDVFLHLRSSHASFQSYIPLEDEWEKVSVIHNFLELFYEVTCMFSAVNYPTSNVYFKGAWMVHRHLLEAEKGPYDYLKEMVKPMLEKFDKYWSDYNFYLSCAAILDLRYKVKFVEYCFSKLYGSVEVSRRINLVLGTMKSMFEDYKLQYASSSPIVVAPSPPSTSGARNYFDDYDHFVGTSARSQVGKSQLEMYLDDDALDLNSQLDILEFWHQSSVRYPVVSKMARDLLTIPISTVASESAFSIGGKTVSASRSSLKSKTIQALVFACVGVAGRCFVAAAVAGGCSEFMKHSEPKSLFHSYCCFILLWYLRTFAKMLAMN</sequence>
<evidence type="ECO:0000259" key="9">
    <source>
        <dbReference type="Pfam" id="PF14372"/>
    </source>
</evidence>
<feature type="transmembrane region" description="Helical" evidence="7">
    <location>
        <begin position="585"/>
        <end position="606"/>
    </location>
</feature>
<dbReference type="InterPro" id="IPR012337">
    <property type="entry name" value="RNaseH-like_sf"/>
</dbReference>
<dbReference type="GO" id="GO:0008270">
    <property type="term" value="F:zinc ion binding"/>
    <property type="evidence" value="ECO:0007669"/>
    <property type="project" value="UniProtKB-KW"/>
</dbReference>
<evidence type="ECO:0000313" key="11">
    <source>
        <dbReference type="Proteomes" id="UP000596660"/>
    </source>
</evidence>
<keyword evidence="3" id="KW-0863">Zinc-finger</keyword>
<dbReference type="Gramene" id="AUR62026477-RA">
    <property type="protein sequence ID" value="AUR62026477-RA:cds"/>
    <property type="gene ID" value="AUR62026477"/>
</dbReference>
<comment type="subcellular location">
    <subcellularLocation>
        <location evidence="1">Nucleus</location>
    </subcellularLocation>
</comment>
<evidence type="ECO:0000256" key="4">
    <source>
        <dbReference type="ARBA" id="ARBA00022833"/>
    </source>
</evidence>
<dbReference type="PANTHER" id="PTHR46481">
    <property type="entry name" value="ZINC FINGER BED DOMAIN-CONTAINING PROTEIN 4"/>
    <property type="match status" value="1"/>
</dbReference>
<evidence type="ECO:0000256" key="2">
    <source>
        <dbReference type="ARBA" id="ARBA00022723"/>
    </source>
</evidence>
<reference evidence="10" key="1">
    <citation type="journal article" date="2017" name="Nature">
        <title>The genome of Chenopodium quinoa.</title>
        <authorList>
            <person name="Jarvis D.E."/>
            <person name="Ho Y.S."/>
            <person name="Lightfoot D.J."/>
            <person name="Schmoeckel S.M."/>
            <person name="Li B."/>
            <person name="Borm T.J.A."/>
            <person name="Ohyanagi H."/>
            <person name="Mineta K."/>
            <person name="Michell C.T."/>
            <person name="Saber N."/>
            <person name="Kharbatia N.M."/>
            <person name="Rupper R.R."/>
            <person name="Sharp A.R."/>
            <person name="Dally N."/>
            <person name="Boughton B.A."/>
            <person name="Woo Y.H."/>
            <person name="Gao G."/>
            <person name="Schijlen E.G.W.M."/>
            <person name="Guo X."/>
            <person name="Momin A.A."/>
            <person name="Negrao S."/>
            <person name="Al-Babili S."/>
            <person name="Gehring C."/>
            <person name="Roessner U."/>
            <person name="Jung C."/>
            <person name="Murphy K."/>
            <person name="Arold S.T."/>
            <person name="Gojobori T."/>
            <person name="van der Linden C.G."/>
            <person name="van Loo E.N."/>
            <person name="Jellen E.N."/>
            <person name="Maughan P.J."/>
            <person name="Tester M."/>
        </authorList>
    </citation>
    <scope>NUCLEOTIDE SEQUENCE [LARGE SCALE GENOMIC DNA]</scope>
    <source>
        <strain evidence="10">cv. PI 614886</strain>
    </source>
</reference>
<dbReference type="Pfam" id="PF14372">
    <property type="entry name" value="hAT-like_RNase-H"/>
    <property type="match status" value="1"/>
</dbReference>
<keyword evidence="4" id="KW-0862">Zinc</keyword>
<feature type="domain" description="hAT-like transposase RNase-H fold" evidence="9">
    <location>
        <begin position="367"/>
        <end position="466"/>
    </location>
</feature>
<evidence type="ECO:0000259" key="8">
    <source>
        <dbReference type="Pfam" id="PF05699"/>
    </source>
</evidence>
<dbReference type="InterPro" id="IPR052035">
    <property type="entry name" value="ZnF_BED_domain_contain"/>
</dbReference>
<feature type="domain" description="HAT C-terminal dimerisation" evidence="8">
    <location>
        <begin position="512"/>
        <end position="589"/>
    </location>
</feature>
<evidence type="ECO:0000256" key="5">
    <source>
        <dbReference type="ARBA" id="ARBA00023125"/>
    </source>
</evidence>
<accession>A0A803MBL0</accession>
<dbReference type="Proteomes" id="UP000596660">
    <property type="component" value="Unplaced"/>
</dbReference>
<dbReference type="InterPro" id="IPR025525">
    <property type="entry name" value="hAT-like_transposase_RNase-H"/>
</dbReference>
<dbReference type="GO" id="GO:0005634">
    <property type="term" value="C:nucleus"/>
    <property type="evidence" value="ECO:0007669"/>
    <property type="project" value="UniProtKB-SubCell"/>
</dbReference>
<dbReference type="Pfam" id="PF05699">
    <property type="entry name" value="Dimer_Tnp_hAT"/>
    <property type="match status" value="1"/>
</dbReference>
<protein>
    <recommendedName>
        <fullName evidence="12">Transposase</fullName>
    </recommendedName>
</protein>
<dbReference type="InterPro" id="IPR008906">
    <property type="entry name" value="HATC_C_dom"/>
</dbReference>
<feature type="transmembrane region" description="Helical" evidence="7">
    <location>
        <begin position="618"/>
        <end position="636"/>
    </location>
</feature>
<dbReference type="GO" id="GO:0046983">
    <property type="term" value="F:protein dimerization activity"/>
    <property type="evidence" value="ECO:0007669"/>
    <property type="project" value="InterPro"/>
</dbReference>
<keyword evidence="5" id="KW-0238">DNA-binding</keyword>
<organism evidence="10 11">
    <name type="scientific">Chenopodium quinoa</name>
    <name type="common">Quinoa</name>
    <dbReference type="NCBI Taxonomy" id="63459"/>
    <lineage>
        <taxon>Eukaryota</taxon>
        <taxon>Viridiplantae</taxon>
        <taxon>Streptophyta</taxon>
        <taxon>Embryophyta</taxon>
        <taxon>Tracheophyta</taxon>
        <taxon>Spermatophyta</taxon>
        <taxon>Magnoliopsida</taxon>
        <taxon>eudicotyledons</taxon>
        <taxon>Gunneridae</taxon>
        <taxon>Pentapetalae</taxon>
        <taxon>Caryophyllales</taxon>
        <taxon>Chenopodiaceae</taxon>
        <taxon>Chenopodioideae</taxon>
        <taxon>Atripliceae</taxon>
        <taxon>Chenopodium</taxon>
    </lineage>
</organism>